<proteinExistence type="predicted"/>
<reference evidence="1 2" key="1">
    <citation type="submission" date="2023-10" db="EMBL/GenBank/DDBJ databases">
        <title>Production of high quality cheese from raw caw milk (raw cheese).</title>
        <authorList>
            <person name="Samouris G."/>
        </authorList>
    </citation>
    <scope>NUCLEOTIDE SEQUENCE [LARGE SCALE GENOMIC DNA]</scope>
    <source>
        <strain evidence="1 2">MRS-5</strain>
    </source>
</reference>
<organism evidence="1 2">
    <name type="scientific">Lactococcus lactis</name>
    <dbReference type="NCBI Taxonomy" id="1358"/>
    <lineage>
        <taxon>Bacteria</taxon>
        <taxon>Bacillati</taxon>
        <taxon>Bacillota</taxon>
        <taxon>Bacilli</taxon>
        <taxon>Lactobacillales</taxon>
        <taxon>Streptococcaceae</taxon>
        <taxon>Lactococcus</taxon>
    </lineage>
</organism>
<comment type="caution">
    <text evidence="1">The sequence shown here is derived from an EMBL/GenBank/DDBJ whole genome shotgun (WGS) entry which is preliminary data.</text>
</comment>
<name>A0ABD5GVB3_9LACT</name>
<dbReference type="AlphaFoldDB" id="A0ABD5GVB3"/>
<dbReference type="PROSITE" id="PS51257">
    <property type="entry name" value="PROKAR_LIPOPROTEIN"/>
    <property type="match status" value="1"/>
</dbReference>
<gene>
    <name evidence="1" type="ORF">RZO27_13425</name>
</gene>
<dbReference type="Proteomes" id="UP001186159">
    <property type="component" value="Unassembled WGS sequence"/>
</dbReference>
<evidence type="ECO:0000313" key="2">
    <source>
        <dbReference type="Proteomes" id="UP001186159"/>
    </source>
</evidence>
<protein>
    <recommendedName>
        <fullName evidence="3">Lipoprotein</fullName>
    </recommendedName>
</protein>
<evidence type="ECO:0000313" key="1">
    <source>
        <dbReference type="EMBL" id="MDV2620105.1"/>
    </source>
</evidence>
<dbReference type="EMBL" id="JAWHVN010000074">
    <property type="protein sequence ID" value="MDV2620105.1"/>
    <property type="molecule type" value="Genomic_DNA"/>
</dbReference>
<accession>A0ABD5GVB3</accession>
<sequence length="151" mass="17187">MRKIITFGSLVLLAVFGLVACSMNSKKLSEENIDRIHFTITNGSIYQFQETDLNIKKKEMVSSIVDSLDELELSQKDEVKDTGGLVGANTYTLDLNRGTKFVRRYMIYGDYITIGKEKNHQVIYKVNHEKLDDLMKTLDDLAEADNDQQGE</sequence>
<evidence type="ECO:0008006" key="3">
    <source>
        <dbReference type="Google" id="ProtNLM"/>
    </source>
</evidence>
<dbReference type="RefSeq" id="WP_058207054.1">
    <property type="nucleotide sequence ID" value="NZ_JADPDD010000026.1"/>
</dbReference>